<dbReference type="GO" id="GO:0043332">
    <property type="term" value="C:mating projection tip"/>
    <property type="evidence" value="ECO:0007669"/>
    <property type="project" value="TreeGrafter"/>
</dbReference>
<dbReference type="SMART" id="SM01139">
    <property type="entry name" value="Drf_FH3"/>
    <property type="match status" value="1"/>
</dbReference>
<sequence length="1387" mass="156293">MSDFFGSFRKKKNYGHSSATSPRSSIDGLSRRSQGPYEGISEENMPSSDDQIEEMFDQMLARRGLDEDKRKPLKSQLDVKTKWAMIVQDRKAELTVSGRRPNTIEGQDEPAPLIHVLSDLAGEMWSATKDSTARVVERHSNRYSHLGPQPSISSSTHVHSTSPDGISLTDRNTPEFYIRKFMEADLRAVTPALANNLEVSLRTRPVDWVLKFIELKGLRVLSNGLSFLNKQPERKGRILELEIELVKCIKVLVNARWGARDAILNPEYIHSFVLSIVCPQWQTRKIVSDILLFLCHCDVPLGHKHVMQGFELLRQHKNDIGIFDSWLKDFENTLDGKRKISRSGSVDDYQKLGVYVPPDNHIVDYALSNLGLINSLVYIPTEVTERVYLRSQFKASGLDRIFSKLERLDDPAVYDQIEKYRRRADSDLEEAFGDEISMYSEVSQPTELLELILDNIADAPNALHYLLQTFRSMLLIKGDADRKTHYHQAISEIVSNIVMDRRDTVTVEELGASAFGISVNNMIGKFNELDRLQEIARSAEEDKETAIRLTAENKELRQQIEDLKAEKPPAVKLHDTRNYKMENVAIRTLLQQSNKTIAMLQEKLREKTEQLESYEYGSQASDTSSQTTAPIVVGDQWKWAGRRGDSITPLDPVSPQIPLRGAQVPHPPYAQNNILSSPGPGGFVIPGTVPSHPTKDQQYTVTEQGTASDVPSSPMPSQHKTPDKNEFDSKAQAAYAESPEPQAASDAQATSETDSVPPPPPPPPMPPIASMSTESPIPPPPPPPGTAGIPPPPPRRLIIKKQYPLNIKCCALAPGSTGIPAPPPPPPPPPGSGILPPPPPPPGGPGIPPPPPPPPGGPGIPPPPPPPGAPKGPMLPAVPKGPARKELRHYPQIKLKNLQWQKLDARSVDKTVWTLSDVDESQIEDDLDKYGVFERIETLFPAKANNFFEKRMKAKVEEKKDAVKFLSKEKSRNINLAVLPKCKAFDTFVDVRKSIMGVDDDLCTETFLGNLISYLPTKDDKLDVMKKYLEGPPEACEELDTPEQFTVEMHRMYRYEQRIQFMLFRVQFWERFDQLEKNMAIVIEISDALKNSKSLKSLLCLILVIGNYMNAQSLQGGAFGMRISSINKLVDTKASNTSSLNLLHVVTGVVRRQFPHLLEFLIDLKSIDQAARIMASLNDMVQQYTEMRKGLKDLDLELKTRWQPEDVELEEDDKFRNIMTKHYEDASTRFQDLEALYVNMDAKWKDVMTYYGENPKVMRPDDFFSTFSRFVASWKEASAAEEKMAQRQEREEKKRREEEERKERMRLKKEKAEAALKEKRGPIEGIDTSGEGENDRCMMDSLLDKLRTGDVEVRTTRRRSRKQREEQDSSEASSVSAADLLKNLESV</sequence>
<feature type="region of interest" description="Disordered" evidence="3">
    <location>
        <begin position="1282"/>
        <end position="1387"/>
    </location>
</feature>
<evidence type="ECO:0000313" key="7">
    <source>
        <dbReference type="EMBL" id="ORE00900.1"/>
    </source>
</evidence>
<dbReference type="GO" id="GO:0003779">
    <property type="term" value="F:actin binding"/>
    <property type="evidence" value="ECO:0007669"/>
    <property type="project" value="InterPro"/>
</dbReference>
<feature type="compositionally biased region" description="Basic and acidic residues" evidence="3">
    <location>
        <begin position="1333"/>
        <end position="1355"/>
    </location>
</feature>
<dbReference type="GO" id="GO:0031267">
    <property type="term" value="F:small GTPase binding"/>
    <property type="evidence" value="ECO:0007669"/>
    <property type="project" value="InterPro"/>
</dbReference>
<feature type="compositionally biased region" description="Pro residues" evidence="3">
    <location>
        <begin position="776"/>
        <end position="795"/>
    </location>
</feature>
<dbReference type="SUPFAM" id="SSF48371">
    <property type="entry name" value="ARM repeat"/>
    <property type="match status" value="1"/>
</dbReference>
<feature type="compositionally biased region" description="Basic and acidic residues" evidence="3">
    <location>
        <begin position="1282"/>
        <end position="1303"/>
    </location>
</feature>
<dbReference type="InterPro" id="IPR015425">
    <property type="entry name" value="FH2_Formin"/>
</dbReference>
<accession>A0A1X0QMC2</accession>
<evidence type="ECO:0000259" key="5">
    <source>
        <dbReference type="PROSITE" id="PS51232"/>
    </source>
</evidence>
<reference evidence="7" key="1">
    <citation type="journal article" date="2016" name="Proc. Natl. Acad. Sci. U.S.A.">
        <title>Lipid metabolic changes in an early divergent fungus govern the establishment of a mutualistic symbiosis with endobacteria.</title>
        <authorList>
            <person name="Lastovetsky O.A."/>
            <person name="Gaspar M.L."/>
            <person name="Mondo S.J."/>
            <person name="LaButti K.M."/>
            <person name="Sandor L."/>
            <person name="Grigoriev I.V."/>
            <person name="Henry S.A."/>
            <person name="Pawlowska T.E."/>
        </authorList>
    </citation>
    <scope>NUCLEOTIDE SEQUENCE [LARGE SCALE GENOMIC DNA]</scope>
    <source>
        <strain evidence="7">ATCC 52814</strain>
    </source>
</reference>
<name>A0A1X0QMC2_RHIZD</name>
<feature type="domain" description="DAD" evidence="4">
    <location>
        <begin position="1332"/>
        <end position="1365"/>
    </location>
</feature>
<proteinExistence type="inferred from homology"/>
<dbReference type="Gene3D" id="1.20.58.2220">
    <property type="entry name" value="Formin, FH2 domain"/>
    <property type="match status" value="1"/>
</dbReference>
<dbReference type="Pfam" id="PF02181">
    <property type="entry name" value="FH2"/>
    <property type="match status" value="1"/>
</dbReference>
<feature type="compositionally biased region" description="Basic and acidic residues" evidence="3">
    <location>
        <begin position="720"/>
        <end position="729"/>
    </location>
</feature>
<dbReference type="SMART" id="SM00498">
    <property type="entry name" value="FH2"/>
    <property type="match status" value="1"/>
</dbReference>
<dbReference type="Gene3D" id="6.10.30.50">
    <property type="match status" value="1"/>
</dbReference>
<dbReference type="InterPro" id="IPR042201">
    <property type="entry name" value="FH2_Formin_sf"/>
</dbReference>
<evidence type="ECO:0000259" key="6">
    <source>
        <dbReference type="PROSITE" id="PS51444"/>
    </source>
</evidence>
<feature type="coiled-coil region" evidence="2">
    <location>
        <begin position="529"/>
        <end position="566"/>
    </location>
</feature>
<feature type="coiled-coil region" evidence="2">
    <location>
        <begin position="590"/>
        <end position="617"/>
    </location>
</feature>
<keyword evidence="2" id="KW-0175">Coiled coil</keyword>
<dbReference type="GO" id="GO:0051016">
    <property type="term" value="P:barbed-end actin filament capping"/>
    <property type="evidence" value="ECO:0007669"/>
    <property type="project" value="TreeGrafter"/>
</dbReference>
<dbReference type="PROSITE" id="PS51444">
    <property type="entry name" value="FH2"/>
    <property type="match status" value="1"/>
</dbReference>
<feature type="compositionally biased region" description="Pro residues" evidence="3">
    <location>
        <begin position="820"/>
        <end position="870"/>
    </location>
</feature>
<dbReference type="InterPro" id="IPR014767">
    <property type="entry name" value="DAD_dom"/>
</dbReference>
<dbReference type="Pfam" id="PF06367">
    <property type="entry name" value="Drf_FH3"/>
    <property type="match status" value="1"/>
</dbReference>
<feature type="compositionally biased region" description="Polar residues" evidence="3">
    <location>
        <begin position="745"/>
        <end position="754"/>
    </location>
</feature>
<dbReference type="PROSITE" id="PS51231">
    <property type="entry name" value="DAD"/>
    <property type="match status" value="1"/>
</dbReference>
<dbReference type="PROSITE" id="PS51232">
    <property type="entry name" value="GBD_FH3"/>
    <property type="match status" value="1"/>
</dbReference>
<dbReference type="InterPro" id="IPR051661">
    <property type="entry name" value="Actin_filament_regulator"/>
</dbReference>
<dbReference type="Gene3D" id="1.10.238.150">
    <property type="entry name" value="Formin, FH3 diaphanous domain"/>
    <property type="match status" value="1"/>
</dbReference>
<gene>
    <name evidence="7" type="ORF">BCV72DRAFT_339773</name>
</gene>
<dbReference type="GO" id="GO:0015629">
    <property type="term" value="C:actin cytoskeleton"/>
    <property type="evidence" value="ECO:0007669"/>
    <property type="project" value="UniProtKB-ARBA"/>
</dbReference>
<dbReference type="InterPro" id="IPR010473">
    <property type="entry name" value="GTPase-bd"/>
</dbReference>
<protein>
    <submittedName>
        <fullName evidence="7">Actin-binding FH2</fullName>
    </submittedName>
</protein>
<dbReference type="SMART" id="SM01140">
    <property type="entry name" value="Drf_GBD"/>
    <property type="match status" value="1"/>
</dbReference>
<dbReference type="Gene3D" id="1.20.58.630">
    <property type="match status" value="1"/>
</dbReference>
<dbReference type="VEuPathDB" id="FungiDB:BCV72DRAFT_339773"/>
<dbReference type="GO" id="GO:1903475">
    <property type="term" value="P:mitotic actomyosin contractile ring assembly"/>
    <property type="evidence" value="ECO:0007669"/>
    <property type="project" value="TreeGrafter"/>
</dbReference>
<dbReference type="InterPro" id="IPR014768">
    <property type="entry name" value="GBD/FH3_dom"/>
</dbReference>
<comment type="similarity">
    <text evidence="1">Belongs to the formin homology family. BNI1 subfamily.</text>
</comment>
<feature type="domain" description="FH2" evidence="6">
    <location>
        <begin position="885"/>
        <end position="1300"/>
    </location>
</feature>
<dbReference type="GO" id="GO:0051017">
    <property type="term" value="P:actin filament bundle assembly"/>
    <property type="evidence" value="ECO:0007669"/>
    <property type="project" value="TreeGrafter"/>
</dbReference>
<evidence type="ECO:0000256" key="2">
    <source>
        <dbReference type="SAM" id="Coils"/>
    </source>
</evidence>
<feature type="region of interest" description="Disordered" evidence="3">
    <location>
        <begin position="1"/>
        <end position="49"/>
    </location>
</feature>
<feature type="compositionally biased region" description="Pro residues" evidence="3">
    <location>
        <begin position="756"/>
        <end position="767"/>
    </location>
</feature>
<feature type="domain" description="GBD/FH3" evidence="5">
    <location>
        <begin position="44"/>
        <end position="505"/>
    </location>
</feature>
<dbReference type="OrthoDB" id="1104827at2759"/>
<dbReference type="Pfam" id="PF06371">
    <property type="entry name" value="Drf_GBD"/>
    <property type="match status" value="1"/>
</dbReference>
<evidence type="ECO:0000256" key="1">
    <source>
        <dbReference type="ARBA" id="ARBA00037935"/>
    </source>
</evidence>
<dbReference type="InterPro" id="IPR011989">
    <property type="entry name" value="ARM-like"/>
</dbReference>
<dbReference type="EMBL" id="KV922229">
    <property type="protein sequence ID" value="ORE00900.1"/>
    <property type="molecule type" value="Genomic_DNA"/>
</dbReference>
<evidence type="ECO:0000259" key="4">
    <source>
        <dbReference type="PROSITE" id="PS51231"/>
    </source>
</evidence>
<dbReference type="Gene3D" id="1.25.10.10">
    <property type="entry name" value="Leucine-rich Repeat Variant"/>
    <property type="match status" value="1"/>
</dbReference>
<dbReference type="SUPFAM" id="SSF101447">
    <property type="entry name" value="Formin homology 2 domain (FH2 domain)"/>
    <property type="match status" value="1"/>
</dbReference>
<dbReference type="Proteomes" id="UP000242414">
    <property type="component" value="Unassembled WGS sequence"/>
</dbReference>
<feature type="region of interest" description="Disordered" evidence="3">
    <location>
        <begin position="143"/>
        <end position="166"/>
    </location>
</feature>
<dbReference type="PANTHER" id="PTHR47102:SF2">
    <property type="entry name" value="PROTEIN BNI1"/>
    <property type="match status" value="1"/>
</dbReference>
<feature type="compositionally biased region" description="Low complexity" evidence="3">
    <location>
        <begin position="151"/>
        <end position="162"/>
    </location>
</feature>
<dbReference type="PANTHER" id="PTHR47102">
    <property type="entry name" value="PROTEIN BNI1"/>
    <property type="match status" value="1"/>
</dbReference>
<feature type="region of interest" description="Disordered" evidence="3">
    <location>
        <begin position="643"/>
        <end position="882"/>
    </location>
</feature>
<feature type="compositionally biased region" description="Basic and acidic residues" evidence="3">
    <location>
        <begin position="1310"/>
        <end position="1322"/>
    </location>
</feature>
<dbReference type="InterPro" id="IPR016024">
    <property type="entry name" value="ARM-type_fold"/>
</dbReference>
<dbReference type="GO" id="GO:0005938">
    <property type="term" value="C:cell cortex"/>
    <property type="evidence" value="ECO:0007669"/>
    <property type="project" value="UniProtKB-ARBA"/>
</dbReference>
<feature type="compositionally biased region" description="Polar residues" evidence="3">
    <location>
        <begin position="696"/>
        <end position="719"/>
    </location>
</feature>
<organism evidence="7">
    <name type="scientific">Rhizopus microsporus var. microsporus</name>
    <dbReference type="NCBI Taxonomy" id="86635"/>
    <lineage>
        <taxon>Eukaryota</taxon>
        <taxon>Fungi</taxon>
        <taxon>Fungi incertae sedis</taxon>
        <taxon>Mucoromycota</taxon>
        <taxon>Mucoromycotina</taxon>
        <taxon>Mucoromycetes</taxon>
        <taxon>Mucorales</taxon>
        <taxon>Mucorineae</taxon>
        <taxon>Rhizopodaceae</taxon>
        <taxon>Rhizopus</taxon>
    </lineage>
</organism>
<evidence type="ECO:0000256" key="3">
    <source>
        <dbReference type="SAM" id="MobiDB-lite"/>
    </source>
</evidence>
<dbReference type="InterPro" id="IPR010472">
    <property type="entry name" value="FH3_dom"/>
</dbReference>
<dbReference type="GO" id="GO:0032153">
    <property type="term" value="C:cell division site"/>
    <property type="evidence" value="ECO:0007669"/>
    <property type="project" value="TreeGrafter"/>
</dbReference>
<feature type="compositionally biased region" description="Polar residues" evidence="3">
    <location>
        <begin position="15"/>
        <end position="24"/>
    </location>
</feature>